<accession>A0A4R5L488</accession>
<sequence length="57" mass="6480">MDEPPADSDREARIRRRAYELWEEAGCPDDHTDEYWYRAEAEISEAGPSGPTEPGPT</sequence>
<evidence type="ECO:0000313" key="1">
    <source>
        <dbReference type="EMBL" id="TDG03445.1"/>
    </source>
</evidence>
<dbReference type="Proteomes" id="UP000295606">
    <property type="component" value="Unassembled WGS sequence"/>
</dbReference>
<evidence type="ECO:0000313" key="2">
    <source>
        <dbReference type="Proteomes" id="UP000295606"/>
    </source>
</evidence>
<gene>
    <name evidence="1" type="ORF">E1N52_34855</name>
</gene>
<dbReference type="AlphaFoldDB" id="A0A4R5L488"/>
<protein>
    <submittedName>
        <fullName evidence="1">DUF2934 domain-containing protein</fullName>
    </submittedName>
</protein>
<organism evidence="1 2">
    <name type="scientific">Paraburkholderia guartelaensis</name>
    <dbReference type="NCBI Taxonomy" id="2546446"/>
    <lineage>
        <taxon>Bacteria</taxon>
        <taxon>Pseudomonadati</taxon>
        <taxon>Pseudomonadota</taxon>
        <taxon>Betaproteobacteria</taxon>
        <taxon>Burkholderiales</taxon>
        <taxon>Burkholderiaceae</taxon>
        <taxon>Paraburkholderia</taxon>
    </lineage>
</organism>
<dbReference type="EMBL" id="SMOD01000041">
    <property type="protein sequence ID" value="TDG03445.1"/>
    <property type="molecule type" value="Genomic_DNA"/>
</dbReference>
<comment type="caution">
    <text evidence="1">The sequence shown here is derived from an EMBL/GenBank/DDBJ whole genome shotgun (WGS) entry which is preliminary data.</text>
</comment>
<dbReference type="Pfam" id="PF11154">
    <property type="entry name" value="DUF2934"/>
    <property type="match status" value="1"/>
</dbReference>
<name>A0A4R5L488_9BURK</name>
<proteinExistence type="predicted"/>
<reference evidence="1 2" key="1">
    <citation type="submission" date="2019-03" db="EMBL/GenBank/DDBJ databases">
        <title>Paraburkholderia sp. isolated from native Mimosa gymnas in Guartela State Park, Brazil.</title>
        <authorList>
            <person name="Paulitsch F."/>
            <person name="Hungria M."/>
            <person name="Delamuta J.R.M."/>
            <person name="Ribeiro R.A."/>
            <person name="Dall'Agnol R."/>
            <person name="Silva J.S.B."/>
        </authorList>
    </citation>
    <scope>NUCLEOTIDE SEQUENCE [LARGE SCALE GENOMIC DNA]</scope>
    <source>
        <strain evidence="1 2">CNPSo 3008</strain>
    </source>
</reference>
<dbReference type="OrthoDB" id="8909820at2"/>
<dbReference type="InterPro" id="IPR021327">
    <property type="entry name" value="DUF2934"/>
</dbReference>